<dbReference type="Pfam" id="PF11181">
    <property type="entry name" value="YflT"/>
    <property type="match status" value="1"/>
</dbReference>
<dbReference type="KEGG" id="ccot:CCAX7_41650"/>
<dbReference type="InterPro" id="IPR025889">
    <property type="entry name" value="GSP17M-like_dom"/>
</dbReference>
<sequence>MSSTIANPSAISTAPDETVATLYSNHNAAEDAVRLLVEDGVPVRQISLIGRNFETVEDVQGFYRPADAALAGAEAGAWFGGFFGLMAGAMGFFVFPMFGAVTVLGPLAGLIAGAVGGAGFNALVNAMMAAGIPRYQALKFHDRLKSGDYLVIVHRPAETVTGFMIMDGETYQCTTPLPTSSE</sequence>
<dbReference type="AlphaFoldDB" id="A0A402CY16"/>
<name>A0A402CY16_9BACT</name>
<dbReference type="PANTHER" id="PTHR36109">
    <property type="entry name" value="MEMBRANE PROTEIN-RELATED"/>
    <property type="match status" value="1"/>
</dbReference>
<dbReference type="RefSeq" id="WP_119322189.1">
    <property type="nucleotide sequence ID" value="NZ_AP025739.1"/>
</dbReference>
<accession>A0A402CY16</accession>
<gene>
    <name evidence="2" type="ORF">CCAX7_41650</name>
</gene>
<dbReference type="Proteomes" id="UP000287394">
    <property type="component" value="Chromosome"/>
</dbReference>
<feature type="domain" description="General stress protein 17M-like" evidence="1">
    <location>
        <begin position="20"/>
        <end position="86"/>
    </location>
</feature>
<dbReference type="OrthoDB" id="515952at2"/>
<dbReference type="InterPro" id="IPR052948">
    <property type="entry name" value="Low_temp-induced_all0457"/>
</dbReference>
<organism evidence="2 3">
    <name type="scientific">Capsulimonas corticalis</name>
    <dbReference type="NCBI Taxonomy" id="2219043"/>
    <lineage>
        <taxon>Bacteria</taxon>
        <taxon>Bacillati</taxon>
        <taxon>Armatimonadota</taxon>
        <taxon>Armatimonadia</taxon>
        <taxon>Capsulimonadales</taxon>
        <taxon>Capsulimonadaceae</taxon>
        <taxon>Capsulimonas</taxon>
    </lineage>
</organism>
<dbReference type="EMBL" id="AP025739">
    <property type="protein sequence ID" value="BDI32114.1"/>
    <property type="molecule type" value="Genomic_DNA"/>
</dbReference>
<evidence type="ECO:0000313" key="3">
    <source>
        <dbReference type="Proteomes" id="UP000287394"/>
    </source>
</evidence>
<evidence type="ECO:0000313" key="2">
    <source>
        <dbReference type="EMBL" id="BDI32114.1"/>
    </source>
</evidence>
<reference evidence="2 3" key="1">
    <citation type="journal article" date="2019" name="Int. J. Syst. Evol. Microbiol.">
        <title>Capsulimonas corticalis gen. nov., sp. nov., an aerobic capsulated bacterium, of a novel bacterial order, Capsulimonadales ord. nov., of the class Armatimonadia of the phylum Armatimonadetes.</title>
        <authorList>
            <person name="Li J."/>
            <person name="Kudo C."/>
            <person name="Tonouchi A."/>
        </authorList>
    </citation>
    <scope>NUCLEOTIDE SEQUENCE [LARGE SCALE GENOMIC DNA]</scope>
    <source>
        <strain evidence="2 3">AX-7</strain>
    </source>
</reference>
<proteinExistence type="predicted"/>
<protein>
    <recommendedName>
        <fullName evidence="1">General stress protein 17M-like domain-containing protein</fullName>
    </recommendedName>
</protein>
<keyword evidence="3" id="KW-1185">Reference proteome</keyword>
<dbReference type="PANTHER" id="PTHR36109:SF2">
    <property type="entry name" value="MEMBRANE PROTEIN"/>
    <property type="match status" value="1"/>
</dbReference>
<evidence type="ECO:0000259" key="1">
    <source>
        <dbReference type="Pfam" id="PF11181"/>
    </source>
</evidence>